<feature type="compositionally biased region" description="Low complexity" evidence="1">
    <location>
        <begin position="373"/>
        <end position="393"/>
    </location>
</feature>
<evidence type="ECO:0000313" key="2">
    <source>
        <dbReference type="EMBL" id="KIM39796.1"/>
    </source>
</evidence>
<feature type="region of interest" description="Disordered" evidence="1">
    <location>
        <begin position="282"/>
        <end position="334"/>
    </location>
</feature>
<dbReference type="EMBL" id="KN831784">
    <property type="protein sequence ID" value="KIM39796.1"/>
    <property type="molecule type" value="Genomic_DNA"/>
</dbReference>
<feature type="compositionally biased region" description="Basic and acidic residues" evidence="1">
    <location>
        <begin position="663"/>
        <end position="725"/>
    </location>
</feature>
<name>A0A0C3C879_HEBCY</name>
<evidence type="ECO:0000256" key="1">
    <source>
        <dbReference type="SAM" id="MobiDB-lite"/>
    </source>
</evidence>
<evidence type="ECO:0008006" key="4">
    <source>
        <dbReference type="Google" id="ProtNLM"/>
    </source>
</evidence>
<sequence>MASAANTIPHADRADIHKSCKSIENLLNVLNEYCEAAGAVVALQKKLAKALRETAGIKFTGEIPANAMNASANIFEALFDVDSKFSKIADKEYDSISAEVKKWFKKLAKEEKLHDEKMASANAKIKQAGQIYEKKSKKKTADVNEEHARYINLINTLGPEVSQEKYNHTLNVTQRHIATTYNVAACLGRLADTEWQKSYECIRRFSPTVGPLGQWRAMCEGGWTGSLPSDLPDLDRPNAPSIARMEEPGGLKPIQEEAVNPPHQNDVTPLPSEYRELSEQPRFSLPGYSTGPPSASTSSHDLQREPHSVRDSPTVTRNNQIQSNVASEVRLAPVSTNLEPPRAAFVDANTGSVRSLSAFPTPPTHFPLPPLRQPQSQQHQSSLSQSVSSSSNLEFPSAYSSQLAESPISVNDDCSGISDAGEYSSRTTDVHIRHNAPAEDVPVISPPSPERRYRERPRIPDEQVNSDSVALVSSETEIRRPIPVRSQKSLPPETTNQITRDASVLQDTKYLPSSSATSKPFIPKPPSRGNIEGEEFGLVNNISETSNFRTHPKYPRPVERTDTGASNGSIVAAMRNRYSSNSGSTSPSPRDLPRIPLSANSLATRYEPTDPPLSPRLRGGSPPVLRQQSLPLLDTAARQAQESYQAHFGLEPSSVTNRTPSPEVDRRWRRNEELQVERRTKEQELMEREKDLEMRARDLERDRARLQEDHSFSRTPHAEDNDAGDRQSALRARERRNSLRQQLQRPLSQMDLHDVPEKVKNPAPTSSSQAIGGRPQHSYNTAHLAPPHSRGMNTPPSDVQPVFGQNSPPPSPRERHRPPESQRDSRTRDRYPNNGGYNPNTDSTSTSTSHASNCGCEACSISKYQSSSTPNQPIELSANQRSEKKSGGGWIRRLSMPVGNAFGLDLKRQQSNNSVISNKGVYALGTGVGSSPVSERRGLFSMDGKRNASTTALRLPAGTGKESGVQEDGRIAGRGEALGRRSYEASGISNRSMTNLGPPGRR</sequence>
<feature type="region of interest" description="Disordered" evidence="1">
    <location>
        <begin position="355"/>
        <end position="393"/>
    </location>
</feature>
<accession>A0A0C3C879</accession>
<feature type="region of interest" description="Disordered" evidence="1">
    <location>
        <begin position="486"/>
        <end position="533"/>
    </location>
</feature>
<feature type="compositionally biased region" description="Pro residues" evidence="1">
    <location>
        <begin position="360"/>
        <end position="372"/>
    </location>
</feature>
<feature type="region of interest" description="Disordered" evidence="1">
    <location>
        <begin position="226"/>
        <end position="246"/>
    </location>
</feature>
<dbReference type="HOGENOM" id="CLU_012567_0_0_1"/>
<gene>
    <name evidence="2" type="ORF">M413DRAFT_446723</name>
</gene>
<dbReference type="AlphaFoldDB" id="A0A0C3C879"/>
<proteinExistence type="predicted"/>
<dbReference type="Proteomes" id="UP000053424">
    <property type="component" value="Unassembled WGS sequence"/>
</dbReference>
<feature type="region of interest" description="Disordered" evidence="1">
    <location>
        <begin position="646"/>
        <end position="892"/>
    </location>
</feature>
<feature type="compositionally biased region" description="Polar residues" evidence="1">
    <location>
        <begin position="862"/>
        <end position="880"/>
    </location>
</feature>
<feature type="compositionally biased region" description="Basic and acidic residues" evidence="1">
    <location>
        <begin position="817"/>
        <end position="831"/>
    </location>
</feature>
<dbReference type="STRING" id="686832.A0A0C3C879"/>
<feature type="region of interest" description="Disordered" evidence="1">
    <location>
        <begin position="433"/>
        <end position="454"/>
    </location>
</feature>
<reference evidence="2 3" key="1">
    <citation type="submission" date="2014-04" db="EMBL/GenBank/DDBJ databases">
        <authorList>
            <consortium name="DOE Joint Genome Institute"/>
            <person name="Kuo A."/>
            <person name="Gay G."/>
            <person name="Dore J."/>
            <person name="Kohler A."/>
            <person name="Nagy L.G."/>
            <person name="Floudas D."/>
            <person name="Copeland A."/>
            <person name="Barry K.W."/>
            <person name="Cichocki N."/>
            <person name="Veneault-Fourrey C."/>
            <person name="LaButti K."/>
            <person name="Lindquist E.A."/>
            <person name="Lipzen A."/>
            <person name="Lundell T."/>
            <person name="Morin E."/>
            <person name="Murat C."/>
            <person name="Sun H."/>
            <person name="Tunlid A."/>
            <person name="Henrissat B."/>
            <person name="Grigoriev I.V."/>
            <person name="Hibbett D.S."/>
            <person name="Martin F."/>
            <person name="Nordberg H.P."/>
            <person name="Cantor M.N."/>
            <person name="Hua S.X."/>
        </authorList>
    </citation>
    <scope>NUCLEOTIDE SEQUENCE [LARGE SCALE GENOMIC DNA]</scope>
    <source>
        <strain evidence="3">h7</strain>
    </source>
</reference>
<feature type="region of interest" description="Disordered" evidence="1">
    <location>
        <begin position="956"/>
        <end position="1002"/>
    </location>
</feature>
<feature type="compositionally biased region" description="Basic and acidic residues" evidence="1">
    <location>
        <begin position="967"/>
        <end position="983"/>
    </location>
</feature>
<feature type="compositionally biased region" description="Polar residues" evidence="1">
    <location>
        <begin position="311"/>
        <end position="326"/>
    </location>
</feature>
<feature type="region of interest" description="Disordered" evidence="1">
    <location>
        <begin position="546"/>
        <end position="626"/>
    </location>
</feature>
<feature type="compositionally biased region" description="Polar residues" evidence="1">
    <location>
        <begin position="291"/>
        <end position="300"/>
    </location>
</feature>
<feature type="compositionally biased region" description="Basic and acidic residues" evidence="1">
    <location>
        <begin position="751"/>
        <end position="760"/>
    </location>
</feature>
<protein>
    <recommendedName>
        <fullName evidence="4">IMD domain-containing protein</fullName>
    </recommendedName>
</protein>
<feature type="compositionally biased region" description="Low complexity" evidence="1">
    <location>
        <begin position="579"/>
        <end position="588"/>
    </location>
</feature>
<feature type="compositionally biased region" description="Basic and acidic residues" evidence="1">
    <location>
        <begin position="301"/>
        <end position="310"/>
    </location>
</feature>
<feature type="compositionally biased region" description="Polar residues" evidence="1">
    <location>
        <begin position="486"/>
        <end position="500"/>
    </location>
</feature>
<evidence type="ECO:0000313" key="3">
    <source>
        <dbReference type="Proteomes" id="UP000053424"/>
    </source>
</evidence>
<reference evidence="3" key="2">
    <citation type="submission" date="2015-01" db="EMBL/GenBank/DDBJ databases">
        <title>Evolutionary Origins and Diversification of the Mycorrhizal Mutualists.</title>
        <authorList>
            <consortium name="DOE Joint Genome Institute"/>
            <consortium name="Mycorrhizal Genomics Consortium"/>
            <person name="Kohler A."/>
            <person name="Kuo A."/>
            <person name="Nagy L.G."/>
            <person name="Floudas D."/>
            <person name="Copeland A."/>
            <person name="Barry K.W."/>
            <person name="Cichocki N."/>
            <person name="Veneault-Fourrey C."/>
            <person name="LaButti K."/>
            <person name="Lindquist E.A."/>
            <person name="Lipzen A."/>
            <person name="Lundell T."/>
            <person name="Morin E."/>
            <person name="Murat C."/>
            <person name="Riley R."/>
            <person name="Ohm R."/>
            <person name="Sun H."/>
            <person name="Tunlid A."/>
            <person name="Henrissat B."/>
            <person name="Grigoriev I.V."/>
            <person name="Hibbett D.S."/>
            <person name="Martin F."/>
        </authorList>
    </citation>
    <scope>NUCLEOTIDE SEQUENCE [LARGE SCALE GENOMIC DNA]</scope>
    <source>
        <strain evidence="3">h7</strain>
    </source>
</reference>
<feature type="compositionally biased region" description="Low complexity" evidence="1">
    <location>
        <begin position="739"/>
        <end position="749"/>
    </location>
</feature>
<keyword evidence="3" id="KW-1185">Reference proteome</keyword>
<dbReference type="OrthoDB" id="2450055at2759"/>
<organism evidence="2 3">
    <name type="scientific">Hebeloma cylindrosporum</name>
    <dbReference type="NCBI Taxonomy" id="76867"/>
    <lineage>
        <taxon>Eukaryota</taxon>
        <taxon>Fungi</taxon>
        <taxon>Dikarya</taxon>
        <taxon>Basidiomycota</taxon>
        <taxon>Agaricomycotina</taxon>
        <taxon>Agaricomycetes</taxon>
        <taxon>Agaricomycetidae</taxon>
        <taxon>Agaricales</taxon>
        <taxon>Agaricineae</taxon>
        <taxon>Hymenogastraceae</taxon>
        <taxon>Hebeloma</taxon>
    </lineage>
</organism>